<dbReference type="EMBL" id="RAWE01000119">
    <property type="protein sequence ID" value="RKG99206.1"/>
    <property type="molecule type" value="Genomic_DNA"/>
</dbReference>
<organism evidence="1 2">
    <name type="scientific">Corallococcus carmarthensis</name>
    <dbReference type="NCBI Taxonomy" id="2316728"/>
    <lineage>
        <taxon>Bacteria</taxon>
        <taxon>Pseudomonadati</taxon>
        <taxon>Myxococcota</taxon>
        <taxon>Myxococcia</taxon>
        <taxon>Myxococcales</taxon>
        <taxon>Cystobacterineae</taxon>
        <taxon>Myxococcaceae</taxon>
        <taxon>Corallococcus</taxon>
    </lineage>
</organism>
<evidence type="ECO:0008006" key="3">
    <source>
        <dbReference type="Google" id="ProtNLM"/>
    </source>
</evidence>
<evidence type="ECO:0000313" key="2">
    <source>
        <dbReference type="Proteomes" id="UP000268313"/>
    </source>
</evidence>
<gene>
    <name evidence="1" type="ORF">D7X32_27140</name>
</gene>
<keyword evidence="2" id="KW-1185">Reference proteome</keyword>
<evidence type="ECO:0000313" key="1">
    <source>
        <dbReference type="EMBL" id="RKG99206.1"/>
    </source>
</evidence>
<reference evidence="2" key="1">
    <citation type="submission" date="2018-09" db="EMBL/GenBank/DDBJ databases">
        <authorList>
            <person name="Livingstone P.G."/>
            <person name="Whitworth D.E."/>
        </authorList>
    </citation>
    <scope>NUCLEOTIDE SEQUENCE [LARGE SCALE GENOMIC DNA]</scope>
    <source>
        <strain evidence="2">CA043D</strain>
    </source>
</reference>
<dbReference type="Proteomes" id="UP000268313">
    <property type="component" value="Unassembled WGS sequence"/>
</dbReference>
<accession>A0A3A8JWA3</accession>
<sequence>MPAIEDLLTAAQLPATVRDAADPERLPLLITAASLALAAHVGYPLHRRVGVVESVASAGGRYLWLRSGGVRQVTRVEVCGVELPAAAYALESAVMGRVLARGEAWPFTGRYSPGVSSTPLHVEDTGELVVTYDAGWVTPGQAALDASLQVDLPADLQLAAQMVVGALVHGDGAEEAVSESIGGTSLTRATDEDGQLPAVPARARRLVARYRRPRQGVA</sequence>
<comment type="caution">
    <text evidence="1">The sequence shown here is derived from an EMBL/GenBank/DDBJ whole genome shotgun (WGS) entry which is preliminary data.</text>
</comment>
<name>A0A3A8JWA3_9BACT</name>
<proteinExistence type="predicted"/>
<dbReference type="OrthoDB" id="5526238at2"/>
<protein>
    <recommendedName>
        <fullName evidence="3">PhiE125 gp8 family phage protein</fullName>
    </recommendedName>
</protein>
<dbReference type="RefSeq" id="WP_120605476.1">
    <property type="nucleotide sequence ID" value="NZ_RAWE01000119.1"/>
</dbReference>
<dbReference type="AlphaFoldDB" id="A0A3A8JWA3"/>